<dbReference type="SUPFAM" id="SSF57667">
    <property type="entry name" value="beta-beta-alpha zinc fingers"/>
    <property type="match status" value="1"/>
</dbReference>
<protein>
    <recommendedName>
        <fullName evidence="10">C2H2-type domain-containing protein</fullName>
    </recommendedName>
</protein>
<dbReference type="PANTHER" id="PTHR45718:SF4">
    <property type="entry name" value="TRANSCRIPTIONAL ACTIVATOR CUBITUS INTERRUPTUS"/>
    <property type="match status" value="1"/>
</dbReference>
<dbReference type="Proteomes" id="UP000803884">
    <property type="component" value="Unassembled WGS sequence"/>
</dbReference>
<dbReference type="GO" id="GO:0005634">
    <property type="term" value="C:nucleus"/>
    <property type="evidence" value="ECO:0007669"/>
    <property type="project" value="UniProtKB-SubCell"/>
</dbReference>
<evidence type="ECO:0000313" key="12">
    <source>
        <dbReference type="Proteomes" id="UP000803884"/>
    </source>
</evidence>
<evidence type="ECO:0000259" key="10">
    <source>
        <dbReference type="PROSITE" id="PS50157"/>
    </source>
</evidence>
<evidence type="ECO:0000256" key="5">
    <source>
        <dbReference type="ARBA" id="ARBA00022833"/>
    </source>
</evidence>
<evidence type="ECO:0000256" key="9">
    <source>
        <dbReference type="SAM" id="MobiDB-lite"/>
    </source>
</evidence>
<evidence type="ECO:0000256" key="2">
    <source>
        <dbReference type="ARBA" id="ARBA00022723"/>
    </source>
</evidence>
<feature type="domain" description="C2H2-type" evidence="10">
    <location>
        <begin position="177"/>
        <end position="207"/>
    </location>
</feature>
<sequence>MASSPGGSSDLSSPPSEDYDHDENSAIEPSSRRSADVAHLDPDHLAPPPKRRKTAQTNPSLLGYDRAPSSQPDAQDDDAISLSEDGWSDAPGSPSHDEYAVREDAQTECQWRDCSWGPAENNDELVNHVQGVHCATGGPKKTKYTCEWGECQRKQSNHPSGYALKAHMRSHTKEKPYYCSLPECDKSFTRSDALAKHMRTVHEPEPARGGTFPNPTAMSKSQKSKLSNGAGKPDMSGVPTHDEDGTPIEPSHPNDNITYIPAHHPITGQPGFMIHYPADIHFTTFESAVEADHLMRILRRQIAWAEKESEQLKKENEELERVKREEWTAKEMLLEAVMAAELSRADQEGLLAQVNARVEEAMEKDTQVAQKLEWNGPNPLKRRRKNPRQPRDDKSALETPAEAGDDDDEEAGSPPPTGASGGGFEGEGDPYDNYLEGMMAQYEKRQQAESAHNTPMKTEADQEAAEADAVGALMGLSGGK</sequence>
<dbReference type="GO" id="GO:0000981">
    <property type="term" value="F:DNA-binding transcription factor activity, RNA polymerase II-specific"/>
    <property type="evidence" value="ECO:0007669"/>
    <property type="project" value="TreeGrafter"/>
</dbReference>
<evidence type="ECO:0000256" key="4">
    <source>
        <dbReference type="ARBA" id="ARBA00022771"/>
    </source>
</evidence>
<dbReference type="FunFam" id="3.30.160.60:FF:000031">
    <property type="entry name" value="GLI family zinc finger 3"/>
    <property type="match status" value="1"/>
</dbReference>
<feature type="compositionally biased region" description="Polar residues" evidence="9">
    <location>
        <begin position="213"/>
        <end position="227"/>
    </location>
</feature>
<feature type="compositionally biased region" description="Basic and acidic residues" evidence="9">
    <location>
        <begin position="30"/>
        <end position="44"/>
    </location>
</feature>
<organism evidence="11 12">
    <name type="scientific">Cladosporium halotolerans</name>
    <dbReference type="NCBI Taxonomy" id="1052096"/>
    <lineage>
        <taxon>Eukaryota</taxon>
        <taxon>Fungi</taxon>
        <taxon>Dikarya</taxon>
        <taxon>Ascomycota</taxon>
        <taxon>Pezizomycotina</taxon>
        <taxon>Dothideomycetes</taxon>
        <taxon>Dothideomycetidae</taxon>
        <taxon>Cladosporiales</taxon>
        <taxon>Cladosporiaceae</taxon>
        <taxon>Cladosporium</taxon>
    </lineage>
</organism>
<proteinExistence type="predicted"/>
<evidence type="ECO:0000313" key="11">
    <source>
        <dbReference type="EMBL" id="KAL1585239.1"/>
    </source>
</evidence>
<evidence type="ECO:0000256" key="3">
    <source>
        <dbReference type="ARBA" id="ARBA00022737"/>
    </source>
</evidence>
<dbReference type="RefSeq" id="XP_069228345.1">
    <property type="nucleotide sequence ID" value="XM_069374499.1"/>
</dbReference>
<keyword evidence="2" id="KW-0479">Metal-binding</keyword>
<keyword evidence="3" id="KW-0677">Repeat</keyword>
<dbReference type="FunFam" id="3.30.160.60:FF:000201">
    <property type="entry name" value="C2H2 finger domain protein (Gli3)"/>
    <property type="match status" value="1"/>
</dbReference>
<dbReference type="InterPro" id="IPR043359">
    <property type="entry name" value="GLI-like"/>
</dbReference>
<dbReference type="AlphaFoldDB" id="A0AB34KJX9"/>
<comment type="caution">
    <text evidence="11">The sequence shown here is derived from an EMBL/GenBank/DDBJ whole genome shotgun (WGS) entry which is preliminary data.</text>
</comment>
<dbReference type="PANTHER" id="PTHR45718">
    <property type="entry name" value="TRANSCRIPTIONAL ACTIVATOR CUBITUS INTERRUPTUS"/>
    <property type="match status" value="1"/>
</dbReference>
<keyword evidence="6" id="KW-0539">Nucleus</keyword>
<keyword evidence="5" id="KW-0862">Zinc</keyword>
<dbReference type="Gene3D" id="3.30.160.60">
    <property type="entry name" value="Classic Zinc Finger"/>
    <property type="match status" value="2"/>
</dbReference>
<keyword evidence="8" id="KW-0175">Coiled coil</keyword>
<name>A0AB34KJX9_9PEZI</name>
<dbReference type="GO" id="GO:0008270">
    <property type="term" value="F:zinc ion binding"/>
    <property type="evidence" value="ECO:0007669"/>
    <property type="project" value="UniProtKB-KW"/>
</dbReference>
<feature type="coiled-coil region" evidence="8">
    <location>
        <begin position="295"/>
        <end position="364"/>
    </location>
</feature>
<dbReference type="Pfam" id="PF00096">
    <property type="entry name" value="zf-C2H2"/>
    <property type="match status" value="1"/>
</dbReference>
<feature type="compositionally biased region" description="Basic and acidic residues" evidence="9">
    <location>
        <begin position="95"/>
        <end position="104"/>
    </location>
</feature>
<feature type="region of interest" description="Disordered" evidence="9">
    <location>
        <begin position="368"/>
        <end position="480"/>
    </location>
</feature>
<dbReference type="GeneID" id="96007337"/>
<dbReference type="SMART" id="SM00355">
    <property type="entry name" value="ZnF_C2H2"/>
    <property type="match status" value="3"/>
</dbReference>
<feature type="region of interest" description="Disordered" evidence="9">
    <location>
        <begin position="199"/>
        <end position="263"/>
    </location>
</feature>
<evidence type="ECO:0000256" key="1">
    <source>
        <dbReference type="ARBA" id="ARBA00004123"/>
    </source>
</evidence>
<dbReference type="InterPro" id="IPR036236">
    <property type="entry name" value="Znf_C2H2_sf"/>
</dbReference>
<keyword evidence="4 7" id="KW-0863">Zinc-finger</keyword>
<dbReference type="InterPro" id="IPR013087">
    <property type="entry name" value="Znf_C2H2_type"/>
</dbReference>
<evidence type="ECO:0000256" key="6">
    <source>
        <dbReference type="ARBA" id="ARBA00023242"/>
    </source>
</evidence>
<feature type="compositionally biased region" description="Low complexity" evidence="9">
    <location>
        <begin position="1"/>
        <end position="16"/>
    </location>
</feature>
<gene>
    <name evidence="11" type="ORF">WHR41_05894</name>
</gene>
<reference evidence="11 12" key="1">
    <citation type="journal article" date="2020" name="Microbiol. Resour. Announc.">
        <title>Draft Genome Sequence of a Cladosporium Species Isolated from the Mesophotic Ascidian Didemnum maculosum.</title>
        <authorList>
            <person name="Gioti A."/>
            <person name="Siaperas R."/>
            <person name="Nikolaivits E."/>
            <person name="Le Goff G."/>
            <person name="Ouazzani J."/>
            <person name="Kotoulas G."/>
            <person name="Topakas E."/>
        </authorList>
    </citation>
    <scope>NUCLEOTIDE SEQUENCE [LARGE SCALE GENOMIC DNA]</scope>
    <source>
        <strain evidence="11 12">TM138-S3</strain>
    </source>
</reference>
<dbReference type="GO" id="GO:0000978">
    <property type="term" value="F:RNA polymerase II cis-regulatory region sequence-specific DNA binding"/>
    <property type="evidence" value="ECO:0007669"/>
    <property type="project" value="TreeGrafter"/>
</dbReference>
<evidence type="ECO:0000256" key="8">
    <source>
        <dbReference type="SAM" id="Coils"/>
    </source>
</evidence>
<dbReference type="PROSITE" id="PS00028">
    <property type="entry name" value="ZINC_FINGER_C2H2_1"/>
    <property type="match status" value="1"/>
</dbReference>
<evidence type="ECO:0000256" key="7">
    <source>
        <dbReference type="PROSITE-ProRule" id="PRU00042"/>
    </source>
</evidence>
<dbReference type="PROSITE" id="PS50157">
    <property type="entry name" value="ZINC_FINGER_C2H2_2"/>
    <property type="match status" value="1"/>
</dbReference>
<accession>A0AB34KJX9</accession>
<dbReference type="EMBL" id="JAAQHG020000020">
    <property type="protein sequence ID" value="KAL1585239.1"/>
    <property type="molecule type" value="Genomic_DNA"/>
</dbReference>
<comment type="subcellular location">
    <subcellularLocation>
        <location evidence="1">Nucleus</location>
    </subcellularLocation>
</comment>
<keyword evidence="12" id="KW-1185">Reference proteome</keyword>
<feature type="region of interest" description="Disordered" evidence="9">
    <location>
        <begin position="1"/>
        <end position="104"/>
    </location>
</feature>